<dbReference type="Proteomes" id="UP000041770">
    <property type="component" value="Unassembled WGS sequence"/>
</dbReference>
<accession>A0A655VR71</accession>
<protein>
    <submittedName>
        <fullName evidence="1">Uncharacterized protein</fullName>
    </submittedName>
</protein>
<proteinExistence type="predicted"/>
<organism evidence="1 2">
    <name type="scientific">Vibrio cholerae</name>
    <dbReference type="NCBI Taxonomy" id="666"/>
    <lineage>
        <taxon>Bacteria</taxon>
        <taxon>Pseudomonadati</taxon>
        <taxon>Pseudomonadota</taxon>
        <taxon>Gammaproteobacteria</taxon>
        <taxon>Vibrionales</taxon>
        <taxon>Vibrionaceae</taxon>
        <taxon>Vibrio</taxon>
    </lineage>
</organism>
<evidence type="ECO:0000313" key="2">
    <source>
        <dbReference type="Proteomes" id="UP000041770"/>
    </source>
</evidence>
<dbReference type="AlphaFoldDB" id="A0A655VR71"/>
<evidence type="ECO:0000313" key="1">
    <source>
        <dbReference type="EMBL" id="CSC39151.1"/>
    </source>
</evidence>
<name>A0A655VR71_VIBCL</name>
<sequence>MRCFIGGMKYWLVETTNHPIQVVIHARVQINLTLRIEDVSLDTADHANALQKTGQNALVREKPIMRRSGHRLGMISGTKQRQAILLGRTRILNQRAVSVATGVSVSVSIYS</sequence>
<gene>
    <name evidence="1" type="ORF">ERS013200_01301</name>
</gene>
<dbReference type="EMBL" id="CWQY01000006">
    <property type="protein sequence ID" value="CSC39151.1"/>
    <property type="molecule type" value="Genomic_DNA"/>
</dbReference>
<reference evidence="1 2" key="1">
    <citation type="submission" date="2015-07" db="EMBL/GenBank/DDBJ databases">
        <authorList>
            <consortium name="Pathogen Informatics"/>
        </authorList>
    </citation>
    <scope>NUCLEOTIDE SEQUENCE [LARGE SCALE GENOMIC DNA]</scope>
    <source>
        <strain evidence="1 2">A316</strain>
    </source>
</reference>